<dbReference type="Proteomes" id="UP000266841">
    <property type="component" value="Unassembled WGS sequence"/>
</dbReference>
<proteinExistence type="predicted"/>
<dbReference type="EMBL" id="AGNL01032025">
    <property type="protein sequence ID" value="EJK56252.1"/>
    <property type="molecule type" value="Genomic_DNA"/>
</dbReference>
<gene>
    <name evidence="1" type="ORF">THAOC_23902</name>
</gene>
<protein>
    <submittedName>
        <fullName evidence="1">Uncharacterized protein</fullName>
    </submittedName>
</protein>
<keyword evidence="2" id="KW-1185">Reference proteome</keyword>
<sequence length="51" mass="5039">MVKPESTLDGNLVAVAPSSAVVPRTAIESASSAITPKPPLMPDTAPALAPA</sequence>
<feature type="non-terminal residue" evidence="1">
    <location>
        <position position="51"/>
    </location>
</feature>
<evidence type="ECO:0000313" key="1">
    <source>
        <dbReference type="EMBL" id="EJK56252.1"/>
    </source>
</evidence>
<name>K0SC40_THAOC</name>
<comment type="caution">
    <text evidence="1">The sequence shown here is derived from an EMBL/GenBank/DDBJ whole genome shotgun (WGS) entry which is preliminary data.</text>
</comment>
<accession>K0SC40</accession>
<evidence type="ECO:0000313" key="2">
    <source>
        <dbReference type="Proteomes" id="UP000266841"/>
    </source>
</evidence>
<organism evidence="1 2">
    <name type="scientific">Thalassiosira oceanica</name>
    <name type="common">Marine diatom</name>
    <dbReference type="NCBI Taxonomy" id="159749"/>
    <lineage>
        <taxon>Eukaryota</taxon>
        <taxon>Sar</taxon>
        <taxon>Stramenopiles</taxon>
        <taxon>Ochrophyta</taxon>
        <taxon>Bacillariophyta</taxon>
        <taxon>Coscinodiscophyceae</taxon>
        <taxon>Thalassiosirophycidae</taxon>
        <taxon>Thalassiosirales</taxon>
        <taxon>Thalassiosiraceae</taxon>
        <taxon>Thalassiosira</taxon>
    </lineage>
</organism>
<reference evidence="1 2" key="1">
    <citation type="journal article" date="2012" name="Genome Biol.">
        <title>Genome and low-iron response of an oceanic diatom adapted to chronic iron limitation.</title>
        <authorList>
            <person name="Lommer M."/>
            <person name="Specht M."/>
            <person name="Roy A.S."/>
            <person name="Kraemer L."/>
            <person name="Andreson R."/>
            <person name="Gutowska M.A."/>
            <person name="Wolf J."/>
            <person name="Bergner S.V."/>
            <person name="Schilhabel M.B."/>
            <person name="Klostermeier U.C."/>
            <person name="Beiko R.G."/>
            <person name="Rosenstiel P."/>
            <person name="Hippler M."/>
            <person name="Laroche J."/>
        </authorList>
    </citation>
    <scope>NUCLEOTIDE SEQUENCE [LARGE SCALE GENOMIC DNA]</scope>
    <source>
        <strain evidence="1 2">CCMP1005</strain>
    </source>
</reference>
<dbReference type="AlphaFoldDB" id="K0SC40"/>